<organism evidence="3 4">
    <name type="scientific">Nocardia veterana</name>
    <dbReference type="NCBI Taxonomy" id="132249"/>
    <lineage>
        <taxon>Bacteria</taxon>
        <taxon>Bacillati</taxon>
        <taxon>Actinomycetota</taxon>
        <taxon>Actinomycetes</taxon>
        <taxon>Mycobacteriales</taxon>
        <taxon>Nocardiaceae</taxon>
        <taxon>Nocardia</taxon>
    </lineage>
</organism>
<evidence type="ECO:0000256" key="1">
    <source>
        <dbReference type="SAM" id="MobiDB-lite"/>
    </source>
</evidence>
<dbReference type="Pfam" id="PF13460">
    <property type="entry name" value="NAD_binding_10"/>
    <property type="match status" value="1"/>
</dbReference>
<proteinExistence type="predicted"/>
<feature type="region of interest" description="Disordered" evidence="1">
    <location>
        <begin position="30"/>
        <end position="53"/>
    </location>
</feature>
<dbReference type="PANTHER" id="PTHR43162">
    <property type="match status" value="1"/>
</dbReference>
<dbReference type="InterPro" id="IPR036291">
    <property type="entry name" value="NAD(P)-bd_dom_sf"/>
</dbReference>
<gene>
    <name evidence="3" type="ORF">HGA07_17450</name>
</gene>
<dbReference type="InterPro" id="IPR016040">
    <property type="entry name" value="NAD(P)-bd_dom"/>
</dbReference>
<comment type="caution">
    <text evidence="3">The sequence shown here is derived from an EMBL/GenBank/DDBJ whole genome shotgun (WGS) entry which is preliminary data.</text>
</comment>
<feature type="domain" description="NAD(P)-binding" evidence="2">
    <location>
        <begin position="60"/>
        <end position="174"/>
    </location>
</feature>
<dbReference type="InterPro" id="IPR051604">
    <property type="entry name" value="Ergot_Alk_Oxidoreductase"/>
</dbReference>
<keyword evidence="4" id="KW-1185">Reference proteome</keyword>
<evidence type="ECO:0000313" key="3">
    <source>
        <dbReference type="EMBL" id="NKY87410.1"/>
    </source>
</evidence>
<accession>A0A7X6RIR7</accession>
<protein>
    <submittedName>
        <fullName evidence="3">NAD(P)H-binding protein</fullName>
    </submittedName>
</protein>
<dbReference type="AlphaFoldDB" id="A0A7X6RIR7"/>
<reference evidence="3 4" key="1">
    <citation type="submission" date="2020-04" db="EMBL/GenBank/DDBJ databases">
        <title>MicrobeNet Type strains.</title>
        <authorList>
            <person name="Nicholson A.C."/>
        </authorList>
    </citation>
    <scope>NUCLEOTIDE SEQUENCE [LARGE SCALE GENOMIC DNA]</scope>
    <source>
        <strain evidence="3 4">DSM 44445</strain>
    </source>
</reference>
<sequence length="335" mass="34614">MADGRCPGCTGYITENTVTANENRSAAAVSVDRDGHGTTARTTGSAGRGRTAAGPVVVLGGTGKTGRRVAARLAERGIDVRPVSRSTAIPFDWTDRSTWAAALAGARAVYLAYQPDLAAPGADDAVAALTTAARRAGAQRLVLLSGRGEPEAQRCEEIALRSGPATTVVRCSWFAQNFSEDFLAEQIVAGQVTLPADTVAEPFVDAEDIADVAVAALTEDGHAGEIYELTGPRALTFAEAVATIGEATGRDIGYRSVGLADYAAGMSDMGLPGAVIDSLTYLFGTVLDGRNTAVADGVERALGRPPRSFTEYARRTAAQRGWPAAQVAAADAARA</sequence>
<dbReference type="PANTHER" id="PTHR43162:SF1">
    <property type="entry name" value="PRESTALK A DIFFERENTIATION PROTEIN A"/>
    <property type="match status" value="1"/>
</dbReference>
<evidence type="ECO:0000313" key="4">
    <source>
        <dbReference type="Proteomes" id="UP000523447"/>
    </source>
</evidence>
<feature type="compositionally biased region" description="Low complexity" evidence="1">
    <location>
        <begin position="37"/>
        <end position="53"/>
    </location>
</feature>
<dbReference type="Proteomes" id="UP000523447">
    <property type="component" value="Unassembled WGS sequence"/>
</dbReference>
<dbReference type="Gene3D" id="3.40.50.720">
    <property type="entry name" value="NAD(P)-binding Rossmann-like Domain"/>
    <property type="match status" value="1"/>
</dbReference>
<evidence type="ECO:0000259" key="2">
    <source>
        <dbReference type="Pfam" id="PF13460"/>
    </source>
</evidence>
<dbReference type="Gene3D" id="3.90.25.10">
    <property type="entry name" value="UDP-galactose 4-epimerase, domain 1"/>
    <property type="match status" value="1"/>
</dbReference>
<dbReference type="EMBL" id="JAAXPE010000018">
    <property type="protein sequence ID" value="NKY87410.1"/>
    <property type="molecule type" value="Genomic_DNA"/>
</dbReference>
<dbReference type="SUPFAM" id="SSF51735">
    <property type="entry name" value="NAD(P)-binding Rossmann-fold domains"/>
    <property type="match status" value="1"/>
</dbReference>
<name>A0A7X6RIR7_9NOCA</name>